<feature type="transmembrane region" description="Helical" evidence="8">
    <location>
        <begin position="344"/>
        <end position="369"/>
    </location>
</feature>
<feature type="compositionally biased region" description="Low complexity" evidence="7">
    <location>
        <begin position="838"/>
        <end position="853"/>
    </location>
</feature>
<dbReference type="SMART" id="SM00382">
    <property type="entry name" value="AAA"/>
    <property type="match status" value="2"/>
</dbReference>
<feature type="transmembrane region" description="Helical" evidence="8">
    <location>
        <begin position="97"/>
        <end position="121"/>
    </location>
</feature>
<sequence length="1890" mass="213295">MDGGRQMPSFNIDDHRSRSQHSRLRIFEPGGGESIQRDLRSVHSEQIGNHTSPSWVRGQEFSSLEPYDPLEDADQGQKMFLERKQLHFYQLFRYADFFDWILMIIGITLAVGNSLVAPFMFYCAGITMQDMVVYQRCKPHVNSTTGLCTINGYCDHTFEEVGHIFLKIVGYGWLIYIGVQLIHNICFTVAADRQTRKVRAAYFESIVMKDMAWFDLYTDRDFAKAMTEEVTHIRLGIGDVIPGFLNLICTIILMIVVIFSLTFKGALSFFCFVPLIILMVYMGNWAERKRSTLADTSFVDARNFVTENLSNIKMIKMYEMEKAQCERFAKSLDAMENTKTELKWMAVAALSTSFIWLILNVATSLVFWFGHGQFHMHNEYCFGKETQDRNTFFRTGVFELGIVTPDHGPGVYFCLMFISLHALELPNMLGLMQIAKNNATVVFFIIDWKSRINNLSSEGRVPKKAAIGRLDFVNVTFRYPKNPEEVVLNIRALTIFTGQFIVFAGPPRSGKTTILRLVPRLYDVCSGYVRTATVSKITEIIFAFHFHRHVHIAMQVAVDSVNLQNYSVRWLRQQISIITEEPVIFTGTVSENILFGKLSANQYDIERACELAGIHDRIANLPNGYDTIISSEDLGYNLTRHEKRQLCLARVYLHKSRFILLDNPLRPEDDEMEPLLLSYINQVRNTCTIIMASSTVNGLSKRADCVYYMENGSIVEYGTHIQLIQAKGKYFHRLEETINCSLESKKKFDSQLKAFKFSQALEEKKRSSLGFGSFSGVDGFGNFATRNSLLPVPLHEIGASPRTSILENFVKLLGGEGRSKKGAPVQYQAKLKAGSITSVGSRSGSFNRGSSSSTENLESAENAPLHSSLRQHSVGEGNKRKSQQMLIIQSQQKLAMATASLESAYNKYATGGRRRSSGDNYLPHGFGLMGFQRLNFARPMTNYTNLIDLFRLFRFSSNFIAQIHKQRHRFLSNLPIYQIKAEISKGPTNTSKFFGNSVDLQSTGDLRKVTSNRASKKLSNPHVRFSFIAETDKTWPSSGGSSSTRLTHTNNPTSNPTHYGRGSMLKPKNPRLSGGPPEDILAIAIAQSADIDVAVGYSSGSVAEKRDSSIKTPRTSGTIQHSNSLKNILEVDELGMEQQEVDTYLAEYQAAVHVNAQTRVPGYWCDVFYVCKHDWLFIIPGIIASIGLGLSYVFQTVQIGMYFHTLESDPTISNQMHLADKVFELSLNVVYIGLLTGAAAFVQEFCFGVAGKRMIRQMREKLFSHILTQDLTWFDDPKHDIGILTFQIYVETTIVHHMLLIVYGIVIQTLTTFTASVVVAVNAASEANISLVFCFIALMPVWILMLFYVCKHELTLLLHLDAKFQPACDFTQEFLTNIVTWISLGAEPYFITNHTKKLAEEYKWMSFRAILATFLSNVVKKTNWLLYGIFVCFTLKQDFSASSATSSAVSFVMITTELLIYGAYRIGDQLVILGDTEFGKSAAHKLMAILISQPCVENPSKATTSYLISRIALEDEEPPEIALTNIFYKYSNQDKADDADDDEQSEPDSLRGITLAIHTGTYVAVVGPPGSGKSTLCNILLRMIDPTFGSIEFNGEDVLPLSPKMIRRGIGLVEYDPCLFGFSIDDNIRLGACFELSDSEMEDATKTAICHYDILDLPNDYRTLVQDMEKTVANFTLKQRIAFSRALVRKPKVFIVDDATTSVDTVSDHKLFQVLTNIREKRTLIVFSHKIEPIRDADMIYVLWEGQIVERGTDSRLLNNQGHYYEMFMTQKVLSDSMRNSPNQLTTIRYNVKHLPKTDQAETCARGVRASLAGGKISGVTQPPHTPKRHSSVQMYKFLDEKRKRNEMEKEQRREMLEKEAKQLEKEAAARENKTFGGKEEGDNKSKGKK</sequence>
<dbReference type="SUPFAM" id="SSF52540">
    <property type="entry name" value="P-loop containing nucleoside triphosphate hydrolases"/>
    <property type="match status" value="2"/>
</dbReference>
<dbReference type="SUPFAM" id="SSF90123">
    <property type="entry name" value="ABC transporter transmembrane region"/>
    <property type="match status" value="2"/>
</dbReference>
<organism evidence="11 12">
    <name type="scientific">Orchesella cincta</name>
    <name type="common">Springtail</name>
    <name type="synonym">Podura cincta</name>
    <dbReference type="NCBI Taxonomy" id="48709"/>
    <lineage>
        <taxon>Eukaryota</taxon>
        <taxon>Metazoa</taxon>
        <taxon>Ecdysozoa</taxon>
        <taxon>Arthropoda</taxon>
        <taxon>Hexapoda</taxon>
        <taxon>Collembola</taxon>
        <taxon>Entomobryomorpha</taxon>
        <taxon>Entomobryoidea</taxon>
        <taxon>Orchesellidae</taxon>
        <taxon>Orchesellinae</taxon>
        <taxon>Orchesella</taxon>
    </lineage>
</organism>
<dbReference type="PANTHER" id="PTHR43394:SF1">
    <property type="entry name" value="ATP-BINDING CASSETTE SUB-FAMILY B MEMBER 10, MITOCHONDRIAL"/>
    <property type="match status" value="1"/>
</dbReference>
<evidence type="ECO:0000313" key="12">
    <source>
        <dbReference type="Proteomes" id="UP000094527"/>
    </source>
</evidence>
<evidence type="ECO:0000256" key="8">
    <source>
        <dbReference type="SAM" id="Phobius"/>
    </source>
</evidence>
<dbReference type="InterPro" id="IPR003593">
    <property type="entry name" value="AAA+_ATPase"/>
</dbReference>
<reference evidence="11 12" key="1">
    <citation type="journal article" date="2016" name="Genome Biol. Evol.">
        <title>Gene Family Evolution Reflects Adaptation to Soil Environmental Stressors in the Genome of the Collembolan Orchesella cincta.</title>
        <authorList>
            <person name="Faddeeva-Vakhrusheva A."/>
            <person name="Derks M.F."/>
            <person name="Anvar S.Y."/>
            <person name="Agamennone V."/>
            <person name="Suring W."/>
            <person name="Smit S."/>
            <person name="van Straalen N.M."/>
            <person name="Roelofs D."/>
        </authorList>
    </citation>
    <scope>NUCLEOTIDE SEQUENCE [LARGE SCALE GENOMIC DNA]</scope>
    <source>
        <tissue evidence="11">Mixed pool</tissue>
    </source>
</reference>
<dbReference type="Proteomes" id="UP000094527">
    <property type="component" value="Unassembled WGS sequence"/>
</dbReference>
<keyword evidence="5 8" id="KW-1133">Transmembrane helix</keyword>
<feature type="transmembrane region" description="Helical" evidence="8">
    <location>
        <begin position="1329"/>
        <end position="1350"/>
    </location>
</feature>
<evidence type="ECO:0000256" key="2">
    <source>
        <dbReference type="ARBA" id="ARBA00022692"/>
    </source>
</evidence>
<dbReference type="Pfam" id="PF00005">
    <property type="entry name" value="ABC_tran"/>
    <property type="match status" value="2"/>
</dbReference>
<evidence type="ECO:0000313" key="11">
    <source>
        <dbReference type="EMBL" id="ODN03087.1"/>
    </source>
</evidence>
<dbReference type="GO" id="GO:0015421">
    <property type="term" value="F:ABC-type oligopeptide transporter activity"/>
    <property type="evidence" value="ECO:0007669"/>
    <property type="project" value="TreeGrafter"/>
</dbReference>
<evidence type="ECO:0000256" key="7">
    <source>
        <dbReference type="SAM" id="MobiDB-lite"/>
    </source>
</evidence>
<dbReference type="GO" id="GO:0016020">
    <property type="term" value="C:membrane"/>
    <property type="evidence" value="ECO:0007669"/>
    <property type="project" value="UniProtKB-SubCell"/>
</dbReference>
<accession>A0A1D2NCV1</accession>
<evidence type="ECO:0000256" key="4">
    <source>
        <dbReference type="ARBA" id="ARBA00022840"/>
    </source>
</evidence>
<dbReference type="InterPro" id="IPR003439">
    <property type="entry name" value="ABC_transporter-like_ATP-bd"/>
</dbReference>
<keyword evidence="4" id="KW-0067">ATP-binding</keyword>
<feature type="region of interest" description="Disordered" evidence="7">
    <location>
        <begin position="1842"/>
        <end position="1890"/>
    </location>
</feature>
<comment type="caution">
    <text evidence="11">The sequence shown here is derived from an EMBL/GenBank/DDBJ whole genome shotgun (WGS) entry which is preliminary data.</text>
</comment>
<feature type="transmembrane region" description="Helical" evidence="8">
    <location>
        <begin position="168"/>
        <end position="190"/>
    </location>
</feature>
<evidence type="ECO:0000259" key="10">
    <source>
        <dbReference type="PROSITE" id="PS50929"/>
    </source>
</evidence>
<evidence type="ECO:0000256" key="1">
    <source>
        <dbReference type="ARBA" id="ARBA00004141"/>
    </source>
</evidence>
<dbReference type="InterPro" id="IPR011527">
    <property type="entry name" value="ABC1_TM_dom"/>
</dbReference>
<feature type="transmembrane region" description="Helical" evidence="8">
    <location>
        <begin position="1175"/>
        <end position="1194"/>
    </location>
</feature>
<keyword evidence="2 8" id="KW-0812">Transmembrane</keyword>
<feature type="domain" description="ABC transporter" evidence="9">
    <location>
        <begin position="1521"/>
        <end position="1770"/>
    </location>
</feature>
<dbReference type="PROSITE" id="PS50929">
    <property type="entry name" value="ABC_TM1F"/>
    <property type="match status" value="2"/>
</dbReference>
<dbReference type="OMA" id="INENIGM"/>
<feature type="region of interest" description="Disordered" evidence="7">
    <location>
        <begin position="1035"/>
        <end position="1064"/>
    </location>
</feature>
<feature type="compositionally biased region" description="Low complexity" evidence="7">
    <location>
        <begin position="1047"/>
        <end position="1058"/>
    </location>
</feature>
<keyword evidence="12" id="KW-1185">Reference proteome</keyword>
<dbReference type="PROSITE" id="PS50893">
    <property type="entry name" value="ABC_TRANSPORTER_2"/>
    <property type="match status" value="2"/>
</dbReference>
<dbReference type="Gene3D" id="3.40.50.300">
    <property type="entry name" value="P-loop containing nucleotide triphosphate hydrolases"/>
    <property type="match status" value="2"/>
</dbReference>
<feature type="transmembrane region" description="Helical" evidence="8">
    <location>
        <begin position="1229"/>
        <end position="1251"/>
    </location>
</feature>
<feature type="compositionally biased region" description="Polar residues" evidence="7">
    <location>
        <begin position="1035"/>
        <end position="1046"/>
    </location>
</feature>
<keyword evidence="6 8" id="KW-0472">Membrane</keyword>
<comment type="subcellular location">
    <subcellularLocation>
        <location evidence="1">Membrane</location>
        <topology evidence="1">Multi-pass membrane protein</topology>
    </subcellularLocation>
</comment>
<feature type="region of interest" description="Disordered" evidence="7">
    <location>
        <begin position="837"/>
        <end position="882"/>
    </location>
</feature>
<dbReference type="GO" id="GO:0005524">
    <property type="term" value="F:ATP binding"/>
    <property type="evidence" value="ECO:0007669"/>
    <property type="project" value="UniProtKB-KW"/>
</dbReference>
<dbReference type="OrthoDB" id="6500128at2759"/>
<feature type="domain" description="ABC transmembrane type-1" evidence="10">
    <location>
        <begin position="1181"/>
        <end position="1419"/>
    </location>
</feature>
<dbReference type="PANTHER" id="PTHR43394">
    <property type="entry name" value="ATP-DEPENDENT PERMEASE MDL1, MITOCHONDRIAL"/>
    <property type="match status" value="1"/>
</dbReference>
<feature type="transmembrane region" description="Helical" evidence="8">
    <location>
        <begin position="267"/>
        <end position="286"/>
    </location>
</feature>
<feature type="region of interest" description="Disordered" evidence="7">
    <location>
        <begin position="1"/>
        <end position="34"/>
    </location>
</feature>
<evidence type="ECO:0000256" key="6">
    <source>
        <dbReference type="ARBA" id="ARBA00023136"/>
    </source>
</evidence>
<dbReference type="Gene3D" id="1.20.1560.10">
    <property type="entry name" value="ABC transporter type 1, transmembrane domain"/>
    <property type="match status" value="2"/>
</dbReference>
<evidence type="ECO:0000256" key="5">
    <source>
        <dbReference type="ARBA" id="ARBA00022989"/>
    </source>
</evidence>
<keyword evidence="3" id="KW-0547">Nucleotide-binding</keyword>
<dbReference type="STRING" id="48709.A0A1D2NCV1"/>
<evidence type="ECO:0000256" key="3">
    <source>
        <dbReference type="ARBA" id="ARBA00022741"/>
    </source>
</evidence>
<evidence type="ECO:0000259" key="9">
    <source>
        <dbReference type="PROSITE" id="PS50893"/>
    </source>
</evidence>
<feature type="domain" description="ABC transporter" evidence="9">
    <location>
        <begin position="470"/>
        <end position="736"/>
    </location>
</feature>
<dbReference type="InterPro" id="IPR039421">
    <property type="entry name" value="Type_1_exporter"/>
</dbReference>
<dbReference type="InterPro" id="IPR027417">
    <property type="entry name" value="P-loop_NTPase"/>
</dbReference>
<dbReference type="Pfam" id="PF00664">
    <property type="entry name" value="ABC_membrane"/>
    <property type="match status" value="2"/>
</dbReference>
<feature type="domain" description="ABC transmembrane type-1" evidence="10">
    <location>
        <begin position="104"/>
        <end position="370"/>
    </location>
</feature>
<gene>
    <name evidence="11" type="ORF">Ocin01_03594</name>
</gene>
<proteinExistence type="predicted"/>
<dbReference type="EMBL" id="LJIJ01000087">
    <property type="protein sequence ID" value="ODN03087.1"/>
    <property type="molecule type" value="Genomic_DNA"/>
</dbReference>
<feature type="transmembrane region" description="Helical" evidence="8">
    <location>
        <begin position="1300"/>
        <end position="1323"/>
    </location>
</feature>
<protein>
    <submittedName>
        <fullName evidence="11">Multidrug resistance protein 1B</fullName>
    </submittedName>
</protein>
<feature type="transmembrane region" description="Helical" evidence="8">
    <location>
        <begin position="243"/>
        <end position="261"/>
    </location>
</feature>
<dbReference type="InterPro" id="IPR036640">
    <property type="entry name" value="ABC1_TM_sf"/>
</dbReference>
<dbReference type="GO" id="GO:0016887">
    <property type="term" value="F:ATP hydrolysis activity"/>
    <property type="evidence" value="ECO:0007669"/>
    <property type="project" value="InterPro"/>
</dbReference>
<name>A0A1D2NCV1_ORCCI</name>